<evidence type="ECO:0000313" key="2">
    <source>
        <dbReference type="Proteomes" id="UP000482487"/>
    </source>
</evidence>
<dbReference type="AlphaFoldDB" id="A0A7C9IM98"/>
<reference evidence="1 2" key="1">
    <citation type="submission" date="2020-01" db="EMBL/GenBank/DDBJ databases">
        <title>Genome sequence of Desulfovibrio aerotolerans DSM 16695(T).</title>
        <authorList>
            <person name="Karnachuk O."/>
            <person name="Avakyan M."/>
            <person name="Mardanov A."/>
            <person name="Kadnikov V."/>
            <person name="Ravin N."/>
        </authorList>
    </citation>
    <scope>NUCLEOTIDE SEQUENCE [LARGE SCALE GENOMIC DNA]</scope>
    <source>
        <strain evidence="1 2">DSM 16695</strain>
    </source>
</reference>
<comment type="caution">
    <text evidence="1">The sequence shown here is derived from an EMBL/GenBank/DDBJ whole genome shotgun (WGS) entry which is preliminary data.</text>
</comment>
<protein>
    <submittedName>
        <fullName evidence="1">Uncharacterized protein</fullName>
    </submittedName>
</protein>
<keyword evidence="2" id="KW-1185">Reference proteome</keyword>
<gene>
    <name evidence="1" type="ORF">GTA51_04300</name>
</gene>
<evidence type="ECO:0000313" key="1">
    <source>
        <dbReference type="EMBL" id="MYL82359.1"/>
    </source>
</evidence>
<name>A0A7C9IM98_9BACT</name>
<dbReference type="EMBL" id="WVUD01000004">
    <property type="protein sequence ID" value="MYL82359.1"/>
    <property type="molecule type" value="Genomic_DNA"/>
</dbReference>
<proteinExistence type="predicted"/>
<dbReference type="OrthoDB" id="5460629at2"/>
<organism evidence="1 2">
    <name type="scientific">Solidesulfovibrio aerotolerans</name>
    <dbReference type="NCBI Taxonomy" id="295255"/>
    <lineage>
        <taxon>Bacteria</taxon>
        <taxon>Pseudomonadati</taxon>
        <taxon>Thermodesulfobacteriota</taxon>
        <taxon>Desulfovibrionia</taxon>
        <taxon>Desulfovibrionales</taxon>
        <taxon>Desulfovibrionaceae</taxon>
        <taxon>Solidesulfovibrio</taxon>
    </lineage>
</organism>
<sequence>MTRVSPLASRKLWAATLAIVAVALSRKYSMGLTPDEIQSITDIALAAIGSQAGIDLAETALPHIIKPKPTRSPAHDA</sequence>
<accession>A0A7C9IM98</accession>
<dbReference type="RefSeq" id="WP_160958989.1">
    <property type="nucleotide sequence ID" value="NZ_WVUD01000004.1"/>
</dbReference>
<dbReference type="Proteomes" id="UP000482487">
    <property type="component" value="Unassembled WGS sequence"/>
</dbReference>